<dbReference type="PANTHER" id="PTHR47643">
    <property type="entry name" value="TPR DOMAIN PROTEIN (AFU_ORTHOLOGUE AFUA_5G12710)"/>
    <property type="match status" value="1"/>
</dbReference>
<evidence type="ECO:0000313" key="6">
    <source>
        <dbReference type="Proteomes" id="UP001201980"/>
    </source>
</evidence>
<dbReference type="Pfam" id="PF07719">
    <property type="entry name" value="TPR_2"/>
    <property type="match status" value="1"/>
</dbReference>
<dbReference type="PROSITE" id="PS50280">
    <property type="entry name" value="SET"/>
    <property type="match status" value="1"/>
</dbReference>
<feature type="domain" description="SET" evidence="4">
    <location>
        <begin position="363"/>
        <end position="551"/>
    </location>
</feature>
<sequence>MADDSDPLKQYRALLEKQKGQLKNAKAYKGQKPSALMRRSRWELKQEFSLAASEMRGLWQGGRMVLSSFIGEAYPPCTRPLSSLVPIPIRDLALETQHRGRVLIVKTFAEPNRMTSIQNAVEDELGDVARLAIYNLLPTVAPDDILPLGAVVAVKEPYYKCTADGGLIVRVDHPSDFVALKPGSNIIPPRLAPDTIELGLSALSIKEDGNTAFKRNEWQLAIEHYSDALEADGLEGNGDLWRTLHRNRAGAHLRLGHYELAIADALAAIIPAEDDASEAAKDVNIKALYRAGRAAYEMGDFLQAKQHFKQALEVDTNHREARAELIRTEKRLAEQENGGYNFPAMAKSATKQHPRLDHASFLKNTEIASAGQRGRGLFATKDLKPGDVVFVEKAFQATHPKDSGDMSVLINVNTDRISMGTPSLRLYSIVDKLLWNPTLAKKYLDLFDGGKFGSSKGDAEVVDGKVAVDTFQVQSIADFNGFSCPRVKSSDKEEGGEKHNDYKTSTGIWLQASYANHSCLQNAAGAFIGDMMVVRALRDLRAGDEILMRYVGPIEPCAGRQKRMRNLYDFECDCALCQAEAKVPGPAVEKRARLRREIDAFLSANPLDDDTVWTVPAAKKAKGRRLLEGVRETYHPEELFRRLPRFDCVTIGLWVGVSALAGRPNDELGRFLSVLRDMGYFVAIQGGNATIDRGSAIIAPSAIHAAMYAGRVLAAMGNQGPASALGALARDLYIAMFGVDEGFEAEFGSAA</sequence>
<dbReference type="SMART" id="SM00028">
    <property type="entry name" value="TPR"/>
    <property type="match status" value="3"/>
</dbReference>
<dbReference type="SUPFAM" id="SSF48452">
    <property type="entry name" value="TPR-like"/>
    <property type="match status" value="1"/>
</dbReference>
<feature type="repeat" description="TPR" evidence="3">
    <location>
        <begin position="285"/>
        <end position="318"/>
    </location>
</feature>
<proteinExistence type="predicted"/>
<reference evidence="5" key="1">
    <citation type="submission" date="2022-07" db="EMBL/GenBank/DDBJ databases">
        <title>Draft genome sequence of Zalerion maritima ATCC 34329, a (micro)plastics degrading marine fungus.</title>
        <authorList>
            <person name="Paco A."/>
            <person name="Goncalves M.F.M."/>
            <person name="Rocha-Santos T.A.P."/>
            <person name="Alves A."/>
        </authorList>
    </citation>
    <scope>NUCLEOTIDE SEQUENCE</scope>
    <source>
        <strain evidence="5">ATCC 34329</strain>
    </source>
</reference>
<dbReference type="PANTHER" id="PTHR47643:SF2">
    <property type="entry name" value="TPR DOMAIN PROTEIN (AFU_ORTHOLOGUE AFUA_5G12710)"/>
    <property type="match status" value="1"/>
</dbReference>
<comment type="caution">
    <text evidence="5">The sequence shown here is derived from an EMBL/GenBank/DDBJ whole genome shotgun (WGS) entry which is preliminary data.</text>
</comment>
<dbReference type="Proteomes" id="UP001201980">
    <property type="component" value="Unassembled WGS sequence"/>
</dbReference>
<protein>
    <recommendedName>
        <fullName evidence="4">SET domain-containing protein</fullName>
    </recommendedName>
</protein>
<organism evidence="5 6">
    <name type="scientific">Zalerion maritima</name>
    <dbReference type="NCBI Taxonomy" id="339359"/>
    <lineage>
        <taxon>Eukaryota</taxon>
        <taxon>Fungi</taxon>
        <taxon>Dikarya</taxon>
        <taxon>Ascomycota</taxon>
        <taxon>Pezizomycotina</taxon>
        <taxon>Sordariomycetes</taxon>
        <taxon>Lulworthiomycetidae</taxon>
        <taxon>Lulworthiales</taxon>
        <taxon>Lulworthiaceae</taxon>
        <taxon>Zalerion</taxon>
    </lineage>
</organism>
<dbReference type="Pfam" id="PF00856">
    <property type="entry name" value="SET"/>
    <property type="match status" value="1"/>
</dbReference>
<name>A0AAD5RNP5_9PEZI</name>
<dbReference type="Gene3D" id="1.25.40.10">
    <property type="entry name" value="Tetratricopeptide repeat domain"/>
    <property type="match status" value="1"/>
</dbReference>
<dbReference type="InterPro" id="IPR001214">
    <property type="entry name" value="SET_dom"/>
</dbReference>
<dbReference type="EMBL" id="JAKWBI020000179">
    <property type="protein sequence ID" value="KAJ2900106.1"/>
    <property type="molecule type" value="Genomic_DNA"/>
</dbReference>
<evidence type="ECO:0000313" key="5">
    <source>
        <dbReference type="EMBL" id="KAJ2900106.1"/>
    </source>
</evidence>
<dbReference type="SUPFAM" id="SSF82199">
    <property type="entry name" value="SET domain"/>
    <property type="match status" value="1"/>
</dbReference>
<keyword evidence="1" id="KW-0677">Repeat</keyword>
<dbReference type="PROSITE" id="PS50005">
    <property type="entry name" value="TPR"/>
    <property type="match status" value="1"/>
</dbReference>
<dbReference type="InterPro" id="IPR019734">
    <property type="entry name" value="TPR_rpt"/>
</dbReference>
<dbReference type="SMART" id="SM00317">
    <property type="entry name" value="SET"/>
    <property type="match status" value="1"/>
</dbReference>
<evidence type="ECO:0000256" key="2">
    <source>
        <dbReference type="ARBA" id="ARBA00022803"/>
    </source>
</evidence>
<dbReference type="InterPro" id="IPR011990">
    <property type="entry name" value="TPR-like_helical_dom_sf"/>
</dbReference>
<gene>
    <name evidence="5" type="ORF">MKZ38_002599</name>
</gene>
<dbReference type="InterPro" id="IPR046341">
    <property type="entry name" value="SET_dom_sf"/>
</dbReference>
<evidence type="ECO:0000256" key="1">
    <source>
        <dbReference type="ARBA" id="ARBA00022737"/>
    </source>
</evidence>
<keyword evidence="2 3" id="KW-0802">TPR repeat</keyword>
<accession>A0AAD5RNP5</accession>
<keyword evidence="6" id="KW-1185">Reference proteome</keyword>
<dbReference type="Gene3D" id="2.170.270.10">
    <property type="entry name" value="SET domain"/>
    <property type="match status" value="1"/>
</dbReference>
<evidence type="ECO:0000259" key="4">
    <source>
        <dbReference type="PROSITE" id="PS50280"/>
    </source>
</evidence>
<dbReference type="InterPro" id="IPR013105">
    <property type="entry name" value="TPR_2"/>
</dbReference>
<dbReference type="AlphaFoldDB" id="A0AAD5RNP5"/>
<dbReference type="InterPro" id="IPR053209">
    <property type="entry name" value="Gramillin-biosynth_MTr"/>
</dbReference>
<evidence type="ECO:0000256" key="3">
    <source>
        <dbReference type="PROSITE-ProRule" id="PRU00339"/>
    </source>
</evidence>